<dbReference type="HOGENOM" id="CLU_2504192_0_0_1"/>
<dbReference type="AlphaFoldDB" id="R7V146"/>
<organism evidence="2">
    <name type="scientific">Capitella teleta</name>
    <name type="common">Polychaete worm</name>
    <dbReference type="NCBI Taxonomy" id="283909"/>
    <lineage>
        <taxon>Eukaryota</taxon>
        <taxon>Metazoa</taxon>
        <taxon>Spiralia</taxon>
        <taxon>Lophotrochozoa</taxon>
        <taxon>Annelida</taxon>
        <taxon>Polychaeta</taxon>
        <taxon>Sedentaria</taxon>
        <taxon>Scolecida</taxon>
        <taxon>Capitellidae</taxon>
        <taxon>Capitella</taxon>
    </lineage>
</organism>
<protein>
    <recommendedName>
        <fullName evidence="1">DUF7030 domain-containing protein</fullName>
    </recommendedName>
</protein>
<accession>R7V146</accession>
<dbReference type="Pfam" id="PF22989">
    <property type="entry name" value="DUF7030"/>
    <property type="match status" value="1"/>
</dbReference>
<dbReference type="Proteomes" id="UP000014760">
    <property type="component" value="Unassembled WGS sequence"/>
</dbReference>
<evidence type="ECO:0000313" key="4">
    <source>
        <dbReference type="Proteomes" id="UP000014760"/>
    </source>
</evidence>
<evidence type="ECO:0000259" key="1">
    <source>
        <dbReference type="Pfam" id="PF22989"/>
    </source>
</evidence>
<evidence type="ECO:0000313" key="3">
    <source>
        <dbReference type="EnsemblMetazoa" id="CapteP68418"/>
    </source>
</evidence>
<dbReference type="EMBL" id="KB298218">
    <property type="protein sequence ID" value="ELU09426.1"/>
    <property type="molecule type" value="Genomic_DNA"/>
</dbReference>
<dbReference type="EnsemblMetazoa" id="CapteT68418">
    <property type="protein sequence ID" value="CapteP68418"/>
    <property type="gene ID" value="CapteG68418"/>
</dbReference>
<dbReference type="OrthoDB" id="1667110at2759"/>
<dbReference type="EMBL" id="AMQN01006382">
    <property type="status" value="NOT_ANNOTATED_CDS"/>
    <property type="molecule type" value="Genomic_DNA"/>
</dbReference>
<proteinExistence type="predicted"/>
<sequence length="86" mass="10163">MEYKKRKEIVGKRFLCVKNINKPKLSRICDWGWRSGIIRAVNRTDSTHPSLKCLVEFDDSGWEKREWVSVQKSFQVFLVECGLTWA</sequence>
<keyword evidence="4" id="KW-1185">Reference proteome</keyword>
<dbReference type="OMA" id="FLCVWGS"/>
<dbReference type="InterPro" id="IPR054294">
    <property type="entry name" value="DUF7030"/>
</dbReference>
<reference evidence="3" key="3">
    <citation type="submission" date="2015-06" db="UniProtKB">
        <authorList>
            <consortium name="EnsemblMetazoa"/>
        </authorList>
    </citation>
    <scope>IDENTIFICATION</scope>
</reference>
<reference evidence="4" key="1">
    <citation type="submission" date="2012-12" db="EMBL/GenBank/DDBJ databases">
        <authorList>
            <person name="Hellsten U."/>
            <person name="Grimwood J."/>
            <person name="Chapman J.A."/>
            <person name="Shapiro H."/>
            <person name="Aerts A."/>
            <person name="Otillar R.P."/>
            <person name="Terry A.Y."/>
            <person name="Boore J.L."/>
            <person name="Simakov O."/>
            <person name="Marletaz F."/>
            <person name="Cho S.-J."/>
            <person name="Edsinger-Gonzales E."/>
            <person name="Havlak P."/>
            <person name="Kuo D.-H."/>
            <person name="Larsson T."/>
            <person name="Lv J."/>
            <person name="Arendt D."/>
            <person name="Savage R."/>
            <person name="Osoegawa K."/>
            <person name="de Jong P."/>
            <person name="Lindberg D.R."/>
            <person name="Seaver E.C."/>
            <person name="Weisblat D.A."/>
            <person name="Putnam N.H."/>
            <person name="Grigoriev I.V."/>
            <person name="Rokhsar D.S."/>
        </authorList>
    </citation>
    <scope>NUCLEOTIDE SEQUENCE</scope>
    <source>
        <strain evidence="4">I ESC-2004</strain>
    </source>
</reference>
<gene>
    <name evidence="2" type="ORF">CAPTEDRAFT_68418</name>
</gene>
<name>R7V146_CAPTE</name>
<dbReference type="STRING" id="283909.R7V146"/>
<reference evidence="2 4" key="2">
    <citation type="journal article" date="2013" name="Nature">
        <title>Insights into bilaterian evolution from three spiralian genomes.</title>
        <authorList>
            <person name="Simakov O."/>
            <person name="Marletaz F."/>
            <person name="Cho S.J."/>
            <person name="Edsinger-Gonzales E."/>
            <person name="Havlak P."/>
            <person name="Hellsten U."/>
            <person name="Kuo D.H."/>
            <person name="Larsson T."/>
            <person name="Lv J."/>
            <person name="Arendt D."/>
            <person name="Savage R."/>
            <person name="Osoegawa K."/>
            <person name="de Jong P."/>
            <person name="Grimwood J."/>
            <person name="Chapman J.A."/>
            <person name="Shapiro H."/>
            <person name="Aerts A."/>
            <person name="Otillar R.P."/>
            <person name="Terry A.Y."/>
            <person name="Boore J.L."/>
            <person name="Grigoriev I.V."/>
            <person name="Lindberg D.R."/>
            <person name="Seaver E.C."/>
            <person name="Weisblat D.A."/>
            <person name="Putnam N.H."/>
            <person name="Rokhsar D.S."/>
        </authorList>
    </citation>
    <scope>NUCLEOTIDE SEQUENCE</scope>
    <source>
        <strain evidence="2 4">I ESC-2004</strain>
    </source>
</reference>
<evidence type="ECO:0000313" key="2">
    <source>
        <dbReference type="EMBL" id="ELU09426.1"/>
    </source>
</evidence>
<feature type="domain" description="DUF7030" evidence="1">
    <location>
        <begin position="8"/>
        <end position="67"/>
    </location>
</feature>
<feature type="non-terminal residue" evidence="2">
    <location>
        <position position="86"/>
    </location>
</feature>